<evidence type="ECO:0000313" key="3">
    <source>
        <dbReference type="Proteomes" id="UP000092993"/>
    </source>
</evidence>
<organism evidence="2 3">
    <name type="scientific">Grifola frondosa</name>
    <name type="common">Maitake</name>
    <name type="synonym">Polyporus frondosus</name>
    <dbReference type="NCBI Taxonomy" id="5627"/>
    <lineage>
        <taxon>Eukaryota</taxon>
        <taxon>Fungi</taxon>
        <taxon>Dikarya</taxon>
        <taxon>Basidiomycota</taxon>
        <taxon>Agaricomycotina</taxon>
        <taxon>Agaricomycetes</taxon>
        <taxon>Polyporales</taxon>
        <taxon>Grifolaceae</taxon>
        <taxon>Grifola</taxon>
    </lineage>
</organism>
<dbReference type="OrthoDB" id="2688840at2759"/>
<comment type="caution">
    <text evidence="2">The sequence shown here is derived from an EMBL/GenBank/DDBJ whole genome shotgun (WGS) entry which is preliminary data.</text>
</comment>
<dbReference type="Proteomes" id="UP000092993">
    <property type="component" value="Unassembled WGS sequence"/>
</dbReference>
<feature type="region of interest" description="Disordered" evidence="1">
    <location>
        <begin position="334"/>
        <end position="359"/>
    </location>
</feature>
<dbReference type="OMA" id="DVKWRIS"/>
<name>A0A1C7MPA8_GRIFR</name>
<proteinExistence type="predicted"/>
<keyword evidence="3" id="KW-1185">Reference proteome</keyword>
<dbReference type="EMBL" id="LUGG01000001">
    <property type="protein sequence ID" value="OBZ78663.1"/>
    <property type="molecule type" value="Genomic_DNA"/>
</dbReference>
<feature type="region of interest" description="Disordered" evidence="1">
    <location>
        <begin position="60"/>
        <end position="85"/>
    </location>
</feature>
<reference evidence="2 3" key="1">
    <citation type="submission" date="2016-03" db="EMBL/GenBank/DDBJ databases">
        <title>Whole genome sequencing of Grifola frondosa 9006-11.</title>
        <authorList>
            <person name="Min B."/>
            <person name="Park H."/>
            <person name="Kim J.-G."/>
            <person name="Cho H."/>
            <person name="Oh Y.-L."/>
            <person name="Kong W.-S."/>
            <person name="Choi I.-G."/>
        </authorList>
    </citation>
    <scope>NUCLEOTIDE SEQUENCE [LARGE SCALE GENOMIC DNA]</scope>
    <source>
        <strain evidence="2 3">9006-11</strain>
    </source>
</reference>
<protein>
    <submittedName>
        <fullName evidence="2">Uncharacterized protein</fullName>
    </submittedName>
</protein>
<evidence type="ECO:0000256" key="1">
    <source>
        <dbReference type="SAM" id="MobiDB-lite"/>
    </source>
</evidence>
<sequence>MSAAIAGETLYVGKPPSSALPSRLRVLHTLLLAILLAKKVGDTHFTQNHLIDPLAPAVTASSMSSPTRFSRRRRSHSASSPVSCRQTDDVKFRIAIKRARPSSIRSPSYKDIASGPSPEKWDVDQWRRGKRARRDLTSEYGTIEKPLALTSDSVFLEERASSGAHSTSSGLPCTSAAFQLFPKRKKARRIPSLFSQQTSPTAPSADEHLTPDDLNRLRSDAFGELHRSVAESGEGLVQRMRNWEHSRVRCAHPERSAADGLYRESRRRRSAYYNPERADIVAEAMEDDDDIVIVSGEASPGSPSFQIRGSSQKKRALSMSIMDVDLPELGVHTAPFDESERSSSPIDVSSGLSAYSSDDEELCHPTSEVISSLPGVLSPPALSHTYTTSTNSSLISLPLSLPLLQASDSHQSWSPSSFPCAHIPGPPPQSVSPCVPSTASRSEKAIAALTLAMANGAGGLNDYEALRLAEGASALDQCDVGELWN</sequence>
<dbReference type="AlphaFoldDB" id="A0A1C7MPA8"/>
<feature type="compositionally biased region" description="Polar residues" evidence="1">
    <location>
        <begin position="342"/>
        <end position="356"/>
    </location>
</feature>
<accession>A0A1C7MPA8</accession>
<gene>
    <name evidence="2" type="ORF">A0H81_00645</name>
</gene>
<evidence type="ECO:0000313" key="2">
    <source>
        <dbReference type="EMBL" id="OBZ78663.1"/>
    </source>
</evidence>